<evidence type="ECO:0000256" key="3">
    <source>
        <dbReference type="ARBA" id="ARBA00022475"/>
    </source>
</evidence>
<dbReference type="PANTHER" id="PTHR34229:SF1">
    <property type="entry name" value="METAL TRANSPORT PROTEIN HI_1621-RELATED"/>
    <property type="match status" value="1"/>
</dbReference>
<feature type="transmembrane region" description="Helical" evidence="7">
    <location>
        <begin position="6"/>
        <end position="28"/>
    </location>
</feature>
<dbReference type="NCBIfam" id="NF004906">
    <property type="entry name" value="PRK06265.2-1"/>
    <property type="match status" value="1"/>
</dbReference>
<protein>
    <submittedName>
        <fullName evidence="8">Cobalt transporter CbiM</fullName>
    </submittedName>
</protein>
<sequence>MHIPDGFVSPGVSIAGYAVTAGATWYALRRIDKDRNPQAKIPKAALMTAAFFVVNLIHIPIPPSSIHLVLNGLMGAILGFYALPAIVIALFFQAIIFQHGGITTLGINAVIMGLPALLAYGIFELRHRFNFDEQTRTKLFGFLSGASGVMVSAALFSGIVIAAIPADISAQTERRATLFALALYTIPAVVEGIATLMVASFLDRVKPELLESHY</sequence>
<organism evidence="8 9">
    <name type="scientific">Vasconcelosia minhoensis LEGE 07310</name>
    <dbReference type="NCBI Taxonomy" id="915328"/>
    <lineage>
        <taxon>Bacteria</taxon>
        <taxon>Bacillati</taxon>
        <taxon>Cyanobacteriota</taxon>
        <taxon>Cyanophyceae</taxon>
        <taxon>Nodosilineales</taxon>
        <taxon>Cymatolegaceae</taxon>
        <taxon>Vasconcelosia</taxon>
        <taxon>Vasconcelosia minhoensis</taxon>
    </lineage>
</organism>
<proteinExistence type="predicted"/>
<dbReference type="GO" id="GO:0005886">
    <property type="term" value="C:plasma membrane"/>
    <property type="evidence" value="ECO:0007669"/>
    <property type="project" value="UniProtKB-SubCell"/>
</dbReference>
<evidence type="ECO:0000256" key="6">
    <source>
        <dbReference type="ARBA" id="ARBA00023136"/>
    </source>
</evidence>
<feature type="transmembrane region" description="Helical" evidence="7">
    <location>
        <begin position="178"/>
        <end position="202"/>
    </location>
</feature>
<dbReference type="Proteomes" id="UP000636505">
    <property type="component" value="Unassembled WGS sequence"/>
</dbReference>
<keyword evidence="6 7" id="KW-0472">Membrane</keyword>
<dbReference type="GO" id="GO:0000041">
    <property type="term" value="P:transition metal ion transport"/>
    <property type="evidence" value="ECO:0007669"/>
    <property type="project" value="InterPro"/>
</dbReference>
<dbReference type="InterPro" id="IPR002751">
    <property type="entry name" value="CbiM/NikMN"/>
</dbReference>
<evidence type="ECO:0000256" key="1">
    <source>
        <dbReference type="ARBA" id="ARBA00004651"/>
    </source>
</evidence>
<feature type="transmembrane region" description="Helical" evidence="7">
    <location>
        <begin position="104"/>
        <end position="123"/>
    </location>
</feature>
<dbReference type="PANTHER" id="PTHR34229">
    <property type="entry name" value="METAL TRANSPORT PROTEIN HI_1621-RELATED"/>
    <property type="match status" value="1"/>
</dbReference>
<evidence type="ECO:0000313" key="8">
    <source>
        <dbReference type="EMBL" id="MBE9079707.1"/>
    </source>
</evidence>
<gene>
    <name evidence="8" type="primary">cbiM</name>
    <name evidence="8" type="ORF">IQ241_20840</name>
</gene>
<evidence type="ECO:0000256" key="5">
    <source>
        <dbReference type="ARBA" id="ARBA00022989"/>
    </source>
</evidence>
<keyword evidence="9" id="KW-1185">Reference proteome</keyword>
<evidence type="ECO:0000256" key="4">
    <source>
        <dbReference type="ARBA" id="ARBA00022692"/>
    </source>
</evidence>
<evidence type="ECO:0000256" key="7">
    <source>
        <dbReference type="SAM" id="Phobius"/>
    </source>
</evidence>
<dbReference type="Pfam" id="PF01891">
    <property type="entry name" value="CbiM"/>
    <property type="match status" value="1"/>
</dbReference>
<feature type="transmembrane region" description="Helical" evidence="7">
    <location>
        <begin position="143"/>
        <end position="166"/>
    </location>
</feature>
<evidence type="ECO:0000256" key="2">
    <source>
        <dbReference type="ARBA" id="ARBA00022448"/>
    </source>
</evidence>
<dbReference type="Gene3D" id="1.10.1760.20">
    <property type="match status" value="1"/>
</dbReference>
<name>A0A8J7B057_9CYAN</name>
<dbReference type="RefSeq" id="WP_193910936.1">
    <property type="nucleotide sequence ID" value="NZ_JADEXG010000065.1"/>
</dbReference>
<keyword evidence="2" id="KW-0813">Transport</keyword>
<feature type="transmembrane region" description="Helical" evidence="7">
    <location>
        <begin position="40"/>
        <end position="61"/>
    </location>
</feature>
<evidence type="ECO:0000313" key="9">
    <source>
        <dbReference type="Proteomes" id="UP000636505"/>
    </source>
</evidence>
<keyword evidence="3" id="KW-1003">Cell membrane</keyword>
<accession>A0A8J7B057</accession>
<comment type="subcellular location">
    <subcellularLocation>
        <location evidence="1">Cell membrane</location>
        <topology evidence="1">Multi-pass membrane protein</topology>
    </subcellularLocation>
</comment>
<keyword evidence="5 7" id="KW-1133">Transmembrane helix</keyword>
<feature type="transmembrane region" description="Helical" evidence="7">
    <location>
        <begin position="73"/>
        <end position="92"/>
    </location>
</feature>
<comment type="caution">
    <text evidence="8">The sequence shown here is derived from an EMBL/GenBank/DDBJ whole genome shotgun (WGS) entry which is preliminary data.</text>
</comment>
<keyword evidence="4 7" id="KW-0812">Transmembrane</keyword>
<reference evidence="8" key="1">
    <citation type="submission" date="2020-10" db="EMBL/GenBank/DDBJ databases">
        <authorList>
            <person name="Castelo-Branco R."/>
            <person name="Eusebio N."/>
            <person name="Adriana R."/>
            <person name="Vieira A."/>
            <person name="Brugerolle De Fraissinette N."/>
            <person name="Rezende De Castro R."/>
            <person name="Schneider M.P."/>
            <person name="Vasconcelos V."/>
            <person name="Leao P.N."/>
        </authorList>
    </citation>
    <scope>NUCLEOTIDE SEQUENCE</scope>
    <source>
        <strain evidence="8">LEGE 07310</strain>
    </source>
</reference>
<dbReference type="AlphaFoldDB" id="A0A8J7B057"/>
<dbReference type="EMBL" id="JADEXG010000065">
    <property type="protein sequence ID" value="MBE9079707.1"/>
    <property type="molecule type" value="Genomic_DNA"/>
</dbReference>